<reference evidence="11" key="1">
    <citation type="submission" date="2020-05" db="EMBL/GenBank/DDBJ databases">
        <title>Sulfur intermediates as new biogeochemical hubs in an aquatic model microbial ecosystem.</title>
        <authorList>
            <person name="Vigneron A."/>
        </authorList>
    </citation>
    <scope>NUCLEOTIDE SEQUENCE</scope>
    <source>
        <strain evidence="11">Bin.250</strain>
    </source>
</reference>
<dbReference type="GO" id="GO:0005737">
    <property type="term" value="C:cytoplasm"/>
    <property type="evidence" value="ECO:0007669"/>
    <property type="project" value="TreeGrafter"/>
</dbReference>
<dbReference type="SMART" id="SM01400">
    <property type="entry name" value="Pribosyltran_N"/>
    <property type="match status" value="1"/>
</dbReference>
<dbReference type="Proteomes" id="UP000754644">
    <property type="component" value="Unassembled WGS sequence"/>
</dbReference>
<name>A0A972VZA1_9GAMM</name>
<dbReference type="Pfam" id="PF00156">
    <property type="entry name" value="Pribosyltran"/>
    <property type="match status" value="1"/>
</dbReference>
<accession>A0A972VZA1</accession>
<keyword evidence="3 8" id="KW-0545">Nucleotide biosynthesis</keyword>
<dbReference type="PANTHER" id="PTHR10210:SF32">
    <property type="entry name" value="RIBOSE-PHOSPHATE PYROPHOSPHOKINASE 2"/>
    <property type="match status" value="1"/>
</dbReference>
<evidence type="ECO:0000256" key="6">
    <source>
        <dbReference type="ARBA" id="ARBA00022840"/>
    </source>
</evidence>
<evidence type="ECO:0000256" key="5">
    <source>
        <dbReference type="ARBA" id="ARBA00022777"/>
    </source>
</evidence>
<comment type="catalytic activity">
    <reaction evidence="7">
        <text>D-ribose 5-phosphate + ATP = 5-phospho-alpha-D-ribose 1-diphosphate + AMP + H(+)</text>
        <dbReference type="Rhea" id="RHEA:15609"/>
        <dbReference type="ChEBI" id="CHEBI:15378"/>
        <dbReference type="ChEBI" id="CHEBI:30616"/>
        <dbReference type="ChEBI" id="CHEBI:58017"/>
        <dbReference type="ChEBI" id="CHEBI:78346"/>
        <dbReference type="ChEBI" id="CHEBI:456215"/>
        <dbReference type="EC" id="2.7.6.1"/>
    </reaction>
</comment>
<dbReference type="Pfam" id="PF13793">
    <property type="entry name" value="Pribosyltran_N"/>
    <property type="match status" value="1"/>
</dbReference>
<dbReference type="InterPro" id="IPR029099">
    <property type="entry name" value="Pribosyltran_N"/>
</dbReference>
<evidence type="ECO:0000256" key="7">
    <source>
        <dbReference type="ARBA" id="ARBA00049535"/>
    </source>
</evidence>
<organism evidence="11 12">
    <name type="scientific">SAR86 cluster bacterium</name>
    <dbReference type="NCBI Taxonomy" id="2030880"/>
    <lineage>
        <taxon>Bacteria</taxon>
        <taxon>Pseudomonadati</taxon>
        <taxon>Pseudomonadota</taxon>
        <taxon>Gammaproteobacteria</taxon>
        <taxon>SAR86 cluster</taxon>
    </lineage>
</organism>
<protein>
    <recommendedName>
        <fullName evidence="1">ribose-phosphate diphosphokinase</fullName>
        <ecNumber evidence="1">2.7.6.1</ecNumber>
    </recommendedName>
</protein>
<dbReference type="GO" id="GO:0004749">
    <property type="term" value="F:ribose phosphate diphosphokinase activity"/>
    <property type="evidence" value="ECO:0007669"/>
    <property type="project" value="UniProtKB-EC"/>
</dbReference>
<dbReference type="EMBL" id="JABMOJ010000483">
    <property type="protein sequence ID" value="NQV66231.1"/>
    <property type="molecule type" value="Genomic_DNA"/>
</dbReference>
<evidence type="ECO:0000313" key="11">
    <source>
        <dbReference type="EMBL" id="NQV66231.1"/>
    </source>
</evidence>
<dbReference type="PANTHER" id="PTHR10210">
    <property type="entry name" value="RIBOSE-PHOSPHATE DIPHOSPHOKINASE FAMILY MEMBER"/>
    <property type="match status" value="1"/>
</dbReference>
<dbReference type="SUPFAM" id="SSF53271">
    <property type="entry name" value="PRTase-like"/>
    <property type="match status" value="1"/>
</dbReference>
<dbReference type="InterPro" id="IPR029057">
    <property type="entry name" value="PRTase-like"/>
</dbReference>
<keyword evidence="6" id="KW-0067">ATP-binding</keyword>
<dbReference type="GO" id="GO:0005524">
    <property type="term" value="F:ATP binding"/>
    <property type="evidence" value="ECO:0007669"/>
    <property type="project" value="UniProtKB-KW"/>
</dbReference>
<dbReference type="CDD" id="cd06223">
    <property type="entry name" value="PRTases_typeI"/>
    <property type="match status" value="1"/>
</dbReference>
<dbReference type="EC" id="2.7.6.1" evidence="1"/>
<evidence type="ECO:0000256" key="1">
    <source>
        <dbReference type="ARBA" id="ARBA00013247"/>
    </source>
</evidence>
<keyword evidence="2" id="KW-0808">Transferase</keyword>
<feature type="domain" description="Phosphoribosyltransferase" evidence="9">
    <location>
        <begin position="161"/>
        <end position="264"/>
    </location>
</feature>
<evidence type="ECO:0000256" key="3">
    <source>
        <dbReference type="ARBA" id="ARBA00022727"/>
    </source>
</evidence>
<comment type="similarity">
    <text evidence="8">Belongs to the ribose-phosphate pyrophosphokinase family.</text>
</comment>
<evidence type="ECO:0000259" key="10">
    <source>
        <dbReference type="Pfam" id="PF13793"/>
    </source>
</evidence>
<keyword evidence="5" id="KW-0418">Kinase</keyword>
<proteinExistence type="inferred from homology"/>
<evidence type="ECO:0000259" key="9">
    <source>
        <dbReference type="Pfam" id="PF00156"/>
    </source>
</evidence>
<dbReference type="InterPro" id="IPR000836">
    <property type="entry name" value="PRTase_dom"/>
</dbReference>
<dbReference type="GO" id="GO:0000287">
    <property type="term" value="F:magnesium ion binding"/>
    <property type="evidence" value="ECO:0007669"/>
    <property type="project" value="InterPro"/>
</dbReference>
<evidence type="ECO:0000313" key="12">
    <source>
        <dbReference type="Proteomes" id="UP000754644"/>
    </source>
</evidence>
<dbReference type="NCBIfam" id="TIGR01251">
    <property type="entry name" value="ribP_PPkin"/>
    <property type="match status" value="1"/>
</dbReference>
<evidence type="ECO:0000256" key="4">
    <source>
        <dbReference type="ARBA" id="ARBA00022741"/>
    </source>
</evidence>
<dbReference type="Gene3D" id="3.40.50.2020">
    <property type="match status" value="2"/>
</dbReference>
<gene>
    <name evidence="11" type="ORF">HQ497_12790</name>
</gene>
<dbReference type="GO" id="GO:0006164">
    <property type="term" value="P:purine nucleotide biosynthetic process"/>
    <property type="evidence" value="ECO:0007669"/>
    <property type="project" value="TreeGrafter"/>
</dbReference>
<comment type="caution">
    <text evidence="11">The sequence shown here is derived from an EMBL/GenBank/DDBJ whole genome shotgun (WGS) entry which is preliminary data.</text>
</comment>
<dbReference type="GO" id="GO:0006015">
    <property type="term" value="P:5-phosphoribose 1-diphosphate biosynthetic process"/>
    <property type="evidence" value="ECO:0007669"/>
    <property type="project" value="TreeGrafter"/>
</dbReference>
<dbReference type="FunFam" id="3.40.50.2020:FF:000014">
    <property type="entry name" value="Ribose-phosphate pyrophosphokinase 1"/>
    <property type="match status" value="1"/>
</dbReference>
<evidence type="ECO:0000256" key="2">
    <source>
        <dbReference type="ARBA" id="ARBA00022679"/>
    </source>
</evidence>
<dbReference type="GO" id="GO:0002189">
    <property type="term" value="C:ribose phosphate diphosphokinase complex"/>
    <property type="evidence" value="ECO:0007669"/>
    <property type="project" value="TreeGrafter"/>
</dbReference>
<dbReference type="InterPro" id="IPR005946">
    <property type="entry name" value="Rib-P_diPkinase"/>
</dbReference>
<keyword evidence="4" id="KW-0547">Nucleotide-binding</keyword>
<dbReference type="AlphaFoldDB" id="A0A972VZA1"/>
<evidence type="ECO:0000256" key="8">
    <source>
        <dbReference type="RuleBase" id="RU004324"/>
    </source>
</evidence>
<feature type="domain" description="Ribose-phosphate pyrophosphokinase N-terminal" evidence="10">
    <location>
        <begin position="10"/>
        <end position="131"/>
    </location>
</feature>
<dbReference type="GO" id="GO:0016301">
    <property type="term" value="F:kinase activity"/>
    <property type="evidence" value="ECO:0007669"/>
    <property type="project" value="UniProtKB-KW"/>
</dbReference>
<sequence length="336" mass="37148">MNPTPRAPIALMTCESGRNFAQTVADHMGLPLIPTEETWFACGEGKLAINANVRGHDVYVFQSMIGKQDERTVYDRFIMLLHAVEAAALSDAQYVTAIIPYYPGARQDKRKGRTREGISAGLFARMLQSAGANRVMAVEIHNDAIAGMFNPAFTHLENVFLTRHLTEWLVAKGLVGDVVVSPDVGYLERARAYAEELSADLAALSKERDYSKPNQVFRSTLIGEVQDQNVLLVDDIVDSAGSVVAAVDELKSRGAADIVVACVHPILSEPAWERLTALKARSVREGWQFNFVGTSTVEHDNTPDWYHTFHIGRLVATIVQKINSRGSVRQVQQDRE</sequence>